<gene>
    <name evidence="5" type="primary">LOC115214990</name>
</gene>
<sequence length="854" mass="94624">MSAGLKWSEKSYTLTDIDSQLRIGSCIVKIEQGQELQSFLDTFAIKYFKNLFSVQAYKMNNNEDLTDASTYGEEVCIPLNYTKHGSIIPIYGTSHVFKTVEELIMAFPRYVEVQDNLTFCSNNCLIHLKPGDHLELLKVEKTMNTNSNQLVCQRTDDKQKINLTASSIGHFKTVADPNTYSIKDVLKILKLPQFINFGSSSNVVADLEGAEGYISDVEFSGSYLLVGLEKFRGAVVNSLSEENDNDTGYVLPLNSDLFQHLKYHFAFKEESRALRICKFKSDNNTLDQESSDIVKEFTQNSRESGAEDIYQMTAFENNNNYYSTYYTQATAPVRSQDIYLLPESTRKSSTSGEKIAKKINSTIELVKSKIKKTSPNLAPGSASHISKKFYPSLSKIRLVPETKENIYKDIEEISLEGQSRFFSSAYASVNPDIESDSTAEPGNKSKELGKMGEKSKMHDKLPSISNKEFYGIPPPIPEKNQEYDMSLDGIGCENYQRTSTLKVSNRHSVNSGMTSAQRSKNNKLNGGVKVRSKMVTQNNGAEFDKDNAKDQRKIDGKAVNVRESTLSKDIASSKTSTKDISADCSFDDESNTYDDIREHFVRLSKASPEQTSAPAPNPKQSSTTAFQQNSKPTLVMSKSTPASVQRNNSTPIPVKKSSKTLTKSSSVTDKEQDPMPLPQNDSSPASEGQRPSVPLANRPPMPVPQPPSSTATLPQSATEKTNSSKTLSSTKLGIAKRPPLPIPQPTTPTTQPTTSPTAESPTTKTETATSKSAQQNPKESIENSISDASVKELCMLLESCGLHRVKDICQENYLDGYFLSKLSESSLQSAPFNLSSIEMMKLKMMLEGWRPKLE</sequence>
<reference evidence="5" key="1">
    <citation type="submission" date="2025-08" db="UniProtKB">
        <authorList>
            <consortium name="RefSeq"/>
        </authorList>
    </citation>
    <scope>IDENTIFICATION</scope>
</reference>
<organism evidence="4 5">
    <name type="scientific">Octopus sinensis</name>
    <name type="common">East Asian common octopus</name>
    <dbReference type="NCBI Taxonomy" id="2607531"/>
    <lineage>
        <taxon>Eukaryota</taxon>
        <taxon>Metazoa</taxon>
        <taxon>Spiralia</taxon>
        <taxon>Lophotrochozoa</taxon>
        <taxon>Mollusca</taxon>
        <taxon>Cephalopoda</taxon>
        <taxon>Coleoidea</taxon>
        <taxon>Octopodiformes</taxon>
        <taxon>Octopoda</taxon>
        <taxon>Incirrata</taxon>
        <taxon>Octopodidae</taxon>
        <taxon>Octopus</taxon>
    </lineage>
</organism>
<dbReference type="PANTHER" id="PTHR14454:SF11">
    <property type="entry name" value="SERRANO, ISOFORM F"/>
    <property type="match status" value="1"/>
</dbReference>
<feature type="region of interest" description="Disordered" evidence="2">
    <location>
        <begin position="432"/>
        <end position="458"/>
    </location>
</feature>
<dbReference type="Proteomes" id="UP000515154">
    <property type="component" value="Linkage group LG8"/>
</dbReference>
<proteinExistence type="predicted"/>
<dbReference type="PANTHER" id="PTHR14454">
    <property type="entry name" value="GRB2-ASSOCIATED AND REGULATOR OF MAPK PROTEIN FAMILY MEMBER"/>
    <property type="match status" value="1"/>
</dbReference>
<feature type="compositionally biased region" description="Basic and acidic residues" evidence="2">
    <location>
        <begin position="443"/>
        <end position="458"/>
    </location>
</feature>
<feature type="region of interest" description="Disordered" evidence="2">
    <location>
        <begin position="605"/>
        <end position="784"/>
    </location>
</feature>
<feature type="compositionally biased region" description="Pro residues" evidence="2">
    <location>
        <begin position="697"/>
        <end position="707"/>
    </location>
</feature>
<feature type="compositionally biased region" description="Low complexity" evidence="2">
    <location>
        <begin position="723"/>
        <end position="732"/>
    </location>
</feature>
<feature type="compositionally biased region" description="Polar residues" evidence="2">
    <location>
        <begin position="708"/>
        <end position="721"/>
    </location>
</feature>
<dbReference type="AlphaFoldDB" id="A0A7E6F182"/>
<evidence type="ECO:0000259" key="3">
    <source>
        <dbReference type="Pfam" id="PF12736"/>
    </source>
</evidence>
<keyword evidence="1" id="KW-0597">Phosphoprotein</keyword>
<evidence type="ECO:0000313" key="4">
    <source>
        <dbReference type="Proteomes" id="UP000515154"/>
    </source>
</evidence>
<feature type="region of interest" description="Disordered" evidence="2">
    <location>
        <begin position="566"/>
        <end position="589"/>
    </location>
</feature>
<protein>
    <submittedName>
        <fullName evidence="5">Flocculation protein FLO11-like isoform X1</fullName>
    </submittedName>
</protein>
<dbReference type="InterPro" id="IPR052281">
    <property type="entry name" value="GAREM"/>
</dbReference>
<dbReference type="RefSeq" id="XP_036361298.1">
    <property type="nucleotide sequence ID" value="XM_036505405.1"/>
</dbReference>
<evidence type="ECO:0000256" key="1">
    <source>
        <dbReference type="ARBA" id="ARBA00022553"/>
    </source>
</evidence>
<evidence type="ECO:0000313" key="5">
    <source>
        <dbReference type="RefSeq" id="XP_036361298.1"/>
    </source>
</evidence>
<feature type="domain" description="CABIT" evidence="3">
    <location>
        <begin position="42"/>
        <end position="193"/>
    </location>
</feature>
<feature type="compositionally biased region" description="Low complexity" evidence="2">
    <location>
        <begin position="747"/>
        <end position="772"/>
    </location>
</feature>
<dbReference type="Pfam" id="PF12736">
    <property type="entry name" value="CABIT"/>
    <property type="match status" value="1"/>
</dbReference>
<dbReference type="InterPro" id="IPR025946">
    <property type="entry name" value="CABIT_dom"/>
</dbReference>
<keyword evidence="4" id="KW-1185">Reference proteome</keyword>
<accession>A0A7E6F182</accession>
<name>A0A7E6F182_9MOLL</name>
<evidence type="ECO:0000256" key="2">
    <source>
        <dbReference type="SAM" id="MobiDB-lite"/>
    </source>
</evidence>
<dbReference type="KEGG" id="osn:115214990"/>
<feature type="compositionally biased region" description="Polar residues" evidence="2">
    <location>
        <begin position="773"/>
        <end position="784"/>
    </location>
</feature>
<feature type="compositionally biased region" description="Polar residues" evidence="2">
    <location>
        <begin position="607"/>
        <end position="651"/>
    </location>
</feature>